<dbReference type="InterPro" id="IPR026961">
    <property type="entry name" value="PGG_dom"/>
</dbReference>
<dbReference type="PANTHER" id="PTHR24186:SF50">
    <property type="entry name" value="ANKYRIN REPEAT-CONTAINING PROTEIN ITN1-LIKE ISOFORM X1"/>
    <property type="match status" value="1"/>
</dbReference>
<dbReference type="InterPro" id="IPR002110">
    <property type="entry name" value="Ankyrin_rpt"/>
</dbReference>
<reference evidence="11" key="1">
    <citation type="journal article" date="2012" name="Nature">
        <title>A physical, genetic and functional sequence assembly of the barley genome.</title>
        <authorList>
            <consortium name="The International Barley Genome Sequencing Consortium"/>
            <person name="Mayer K.F."/>
            <person name="Waugh R."/>
            <person name="Brown J.W."/>
            <person name="Schulman A."/>
            <person name="Langridge P."/>
            <person name="Platzer M."/>
            <person name="Fincher G.B."/>
            <person name="Muehlbauer G.J."/>
            <person name="Sato K."/>
            <person name="Close T.J."/>
            <person name="Wise R.P."/>
            <person name="Stein N."/>
        </authorList>
    </citation>
    <scope>NUCLEOTIDE SEQUENCE [LARGE SCALE GENOMIC DNA]</scope>
    <source>
        <strain evidence="11">cv. Morex</strain>
    </source>
</reference>
<feature type="transmembrane region" description="Helical" evidence="8">
    <location>
        <begin position="488"/>
        <end position="513"/>
    </location>
</feature>
<dbReference type="GO" id="GO:0016020">
    <property type="term" value="C:membrane"/>
    <property type="evidence" value="ECO:0007669"/>
    <property type="project" value="UniProtKB-SubCell"/>
</dbReference>
<evidence type="ECO:0000259" key="9">
    <source>
        <dbReference type="Pfam" id="PF13962"/>
    </source>
</evidence>
<dbReference type="Pfam" id="PF13962">
    <property type="entry name" value="PGG"/>
    <property type="match status" value="1"/>
</dbReference>
<evidence type="ECO:0000256" key="5">
    <source>
        <dbReference type="ARBA" id="ARBA00023043"/>
    </source>
</evidence>
<evidence type="ECO:0000256" key="2">
    <source>
        <dbReference type="ARBA" id="ARBA00022692"/>
    </source>
</evidence>
<keyword evidence="2 8" id="KW-0812">Transmembrane</keyword>
<feature type="transmembrane region" description="Helical" evidence="8">
    <location>
        <begin position="450"/>
        <end position="476"/>
    </location>
</feature>
<evidence type="ECO:0000256" key="1">
    <source>
        <dbReference type="ARBA" id="ARBA00004141"/>
    </source>
</evidence>
<sequence>MASRSSGEEPSSLLMEGNAVQVSVDAKLTVATGRGNCQQLKDLLSTEDSKTMLVVMAPIIQASTVKPLPEVMNPLLLSSACSGAWQALEFLLNRGHGQPHPSMNSSTKFHDLLTAYGSHSCSDKGTSMEKASDDVEALLNLPSASTFSLLDGVTIEGGNALHVVATYGESDGFLRSADIIHSKANHLLFARNNNGDTPLHCAARAGMSRMVSHLITLARDENTGVSRVKELLETENCLKETALHQAVRIGNNDIVKLLMEENSELASFPKDGTSPLYLAILLEEDIIVETLYNASHMKLSYSGKNGQNALHAAVLRGTVCSYPSAEKGNRQTHLNLSNNRGQTPLDISPYKVPPGLFDDQNSEAKIHFALTVVNARSGGCRRDHFEENYTRQLKYDESEQLEKMKESTQTLCIGVALIATATFTVTFALPGGYKADEHINGGTPTLAGRYAFDAFIIASTFSFVLSAMAMVGLMYSGYSILNPQTRRIYMIAALYFGSTSGTCFLATFMLGLYMVLARVAHKSAIAICVISPLAVICKQIDLWLKWALLAQPLCTRIGLTRTLVMVTTRILFSLFMEFWPIIFIFVWATYTSNQF</sequence>
<dbReference type="AlphaFoldDB" id="A0A8I7B651"/>
<keyword evidence="3" id="KW-0677">Repeat</keyword>
<dbReference type="InterPro" id="IPR036770">
    <property type="entry name" value="Ankyrin_rpt-contain_sf"/>
</dbReference>
<evidence type="ECO:0000256" key="3">
    <source>
        <dbReference type="ARBA" id="ARBA00022737"/>
    </source>
</evidence>
<dbReference type="EnsemblPlants" id="HORVU.MOREX.r3.3HG0302800.1">
    <property type="protein sequence ID" value="HORVU.MOREX.r3.3HG0302800.1"/>
    <property type="gene ID" value="HORVU.MOREX.r3.3HG0302800"/>
</dbReference>
<feature type="repeat" description="ANK" evidence="7">
    <location>
        <begin position="238"/>
        <end position="270"/>
    </location>
</feature>
<reference evidence="10" key="3">
    <citation type="submission" date="2022-01" db="UniProtKB">
        <authorList>
            <consortium name="EnsemblPlants"/>
        </authorList>
    </citation>
    <scope>IDENTIFICATION</scope>
    <source>
        <strain evidence="10">subsp. vulgare</strain>
    </source>
</reference>
<dbReference type="Gramene" id="HORVU.MOREX.r3.3HG0302800.1">
    <property type="protein sequence ID" value="HORVU.MOREX.r3.3HG0302800.1"/>
    <property type="gene ID" value="HORVU.MOREX.r3.3HG0302800"/>
</dbReference>
<dbReference type="SMART" id="SM00248">
    <property type="entry name" value="ANK"/>
    <property type="match status" value="3"/>
</dbReference>
<evidence type="ECO:0000313" key="11">
    <source>
        <dbReference type="Proteomes" id="UP000011116"/>
    </source>
</evidence>
<evidence type="ECO:0000256" key="4">
    <source>
        <dbReference type="ARBA" id="ARBA00022989"/>
    </source>
</evidence>
<dbReference type="PANTHER" id="PTHR24186">
    <property type="entry name" value="PROTEIN PHOSPHATASE 1 REGULATORY SUBUNIT"/>
    <property type="match status" value="1"/>
</dbReference>
<comment type="subcellular location">
    <subcellularLocation>
        <location evidence="1">Membrane</location>
        <topology evidence="1">Multi-pass membrane protein</topology>
    </subcellularLocation>
</comment>
<keyword evidence="5 7" id="KW-0040">ANK repeat</keyword>
<dbReference type="PROSITE" id="PS50297">
    <property type="entry name" value="ANK_REP_REGION"/>
    <property type="match status" value="2"/>
</dbReference>
<feature type="domain" description="PGG" evidence="9">
    <location>
        <begin position="402"/>
        <end position="515"/>
    </location>
</feature>
<dbReference type="Pfam" id="PF12796">
    <property type="entry name" value="Ank_2"/>
    <property type="match status" value="1"/>
</dbReference>
<evidence type="ECO:0000256" key="8">
    <source>
        <dbReference type="SAM" id="Phobius"/>
    </source>
</evidence>
<dbReference type="Gene3D" id="1.25.40.20">
    <property type="entry name" value="Ankyrin repeat-containing domain"/>
    <property type="match status" value="2"/>
</dbReference>
<feature type="transmembrane region" description="Helical" evidence="8">
    <location>
        <begin position="411"/>
        <end position="430"/>
    </location>
</feature>
<name>A0A8I7B651_HORVV</name>
<accession>A0A8I7B651</accession>
<dbReference type="SUPFAM" id="SSF48403">
    <property type="entry name" value="Ankyrin repeat"/>
    <property type="match status" value="1"/>
</dbReference>
<dbReference type="SMR" id="A0A8I7B651"/>
<feature type="transmembrane region" description="Helical" evidence="8">
    <location>
        <begin position="570"/>
        <end position="590"/>
    </location>
</feature>
<keyword evidence="11" id="KW-1185">Reference proteome</keyword>
<evidence type="ECO:0000256" key="6">
    <source>
        <dbReference type="ARBA" id="ARBA00023136"/>
    </source>
</evidence>
<feature type="repeat" description="ANK" evidence="7">
    <location>
        <begin position="194"/>
        <end position="226"/>
    </location>
</feature>
<dbReference type="Proteomes" id="UP000011116">
    <property type="component" value="Chromosome 3H"/>
</dbReference>
<evidence type="ECO:0000313" key="10">
    <source>
        <dbReference type="EnsemblPlants" id="HORVU.MOREX.r3.3HG0302800.1"/>
    </source>
</evidence>
<keyword evidence="4 8" id="KW-1133">Transmembrane helix</keyword>
<organism evidence="10 11">
    <name type="scientific">Hordeum vulgare subsp. vulgare</name>
    <name type="common">Domesticated barley</name>
    <dbReference type="NCBI Taxonomy" id="112509"/>
    <lineage>
        <taxon>Eukaryota</taxon>
        <taxon>Viridiplantae</taxon>
        <taxon>Streptophyta</taxon>
        <taxon>Embryophyta</taxon>
        <taxon>Tracheophyta</taxon>
        <taxon>Spermatophyta</taxon>
        <taxon>Magnoliopsida</taxon>
        <taxon>Liliopsida</taxon>
        <taxon>Poales</taxon>
        <taxon>Poaceae</taxon>
        <taxon>BOP clade</taxon>
        <taxon>Pooideae</taxon>
        <taxon>Triticodae</taxon>
        <taxon>Triticeae</taxon>
        <taxon>Hordeinae</taxon>
        <taxon>Hordeum</taxon>
    </lineage>
</organism>
<dbReference type="Pfam" id="PF00023">
    <property type="entry name" value="Ank"/>
    <property type="match status" value="1"/>
</dbReference>
<reference evidence="10" key="2">
    <citation type="submission" date="2020-10" db="EMBL/GenBank/DDBJ databases">
        <authorList>
            <person name="Scholz U."/>
            <person name="Mascher M."/>
            <person name="Fiebig A."/>
        </authorList>
    </citation>
    <scope>NUCLEOTIDE SEQUENCE [LARGE SCALE GENOMIC DNA]</scope>
    <source>
        <strain evidence="10">cv. Morex</strain>
    </source>
</reference>
<keyword evidence="6 8" id="KW-0472">Membrane</keyword>
<protein>
    <recommendedName>
        <fullName evidence="9">PGG domain-containing protein</fullName>
    </recommendedName>
</protein>
<evidence type="ECO:0000256" key="7">
    <source>
        <dbReference type="PROSITE-ProRule" id="PRU00023"/>
    </source>
</evidence>
<proteinExistence type="predicted"/>
<dbReference type="PROSITE" id="PS50088">
    <property type="entry name" value="ANK_REPEAT"/>
    <property type="match status" value="2"/>
</dbReference>